<evidence type="ECO:0000313" key="3">
    <source>
        <dbReference type="WBParaSite" id="PgR065_g031_t01"/>
    </source>
</evidence>
<reference evidence="3" key="1">
    <citation type="submission" date="2022-11" db="UniProtKB">
        <authorList>
            <consortium name="WormBaseParasite"/>
        </authorList>
    </citation>
    <scope>IDENTIFICATION</scope>
</reference>
<sequence>SPYRTVVFHSSFYTHFSVRRHTRSAMDNNRTQECPNATTDDAVNFACPPSLVDSGADCNPASAAEHTINRQLYDALNGILDNLIGKESRWTISLHVPIRQYHHYRGPRSDTMSPTRRVRFHSIKHVRGALGKRNFRNCDYEEECSLMPKRKHWLEDKQAESLSINERLSVSKTTAPTSSRKPTYVPQDGSMPLFTPFETTIMQPVIPPISKEAHTDKCHTTITAAEKNFVENFVECCFNAVMTHLRQVCSTAEHAITQRISDAEINSCEEEQLCGEYNATRDIMLVNEPQLNDTHELSAKMGGEQQLSEAYNSSAGAEIGYFCEETDLVSSKGIEISLEFEDRSQQLETKSRLLAGFTNDASIVADSSIFERVALAGCTRARDILLPSLRIFETTITVSVDACQNILLSPQKTDIDIVQLHRRNEVVTIDRNIEDKSHLSSFKRGYQQETPIIASDVDADSGAKDSCKENFEVLEKRSVPQSHVDLLQNSDGSDFSATEKDTAPRRLSVLERVALKEQQMKQLMSPQMLILDDVKHRKRAASLIARNSLNYQNTEGAQTSTIVFHGISVRERVMLKERELKEIESLPVSKFSSKFLHGSHHATRRSISDPKECRREKHDVTAGYIAHTSSLHRKSELMSTPVLPTNNSKMKGTLSDENSITSRNLRLDSEIVHEAALRLTNHSSFINQHVQNAALQRDAPENIRRERKQYPSTQAPIEGNCAEDNEQETRTEQVNVHEDGNVDLTQGNVISSQCRVSEGSLSRDFLQQNSWPTDWSHRFHKIRLIFENGYLEGRKYLDDLRISDEKKKFLDFDNDPESQKVCQKANGDIIASNDTVEPEAIHSSKERSQNCESDEVSDVDINVATNDRQIPAPKAAAKLSLREAESPSTSDQDLSSDKHIGGDRNQGAGNEHETNRAVAKEVEFYRCSVKHLIRLKEDQIMRMEEADEQECPPSRLKTLCEEYGPIKDHLSEVGCK</sequence>
<dbReference type="WBParaSite" id="PgR065_g031_t01">
    <property type="protein sequence ID" value="PgR065_g031_t01"/>
    <property type="gene ID" value="PgR065_g031"/>
</dbReference>
<evidence type="ECO:0000313" key="2">
    <source>
        <dbReference type="Proteomes" id="UP000887569"/>
    </source>
</evidence>
<feature type="compositionally biased region" description="Polar residues" evidence="1">
    <location>
        <begin position="170"/>
        <end position="181"/>
    </location>
</feature>
<evidence type="ECO:0000256" key="1">
    <source>
        <dbReference type="SAM" id="MobiDB-lite"/>
    </source>
</evidence>
<feature type="region of interest" description="Disordered" evidence="1">
    <location>
        <begin position="170"/>
        <end position="189"/>
    </location>
</feature>
<protein>
    <submittedName>
        <fullName evidence="3">Uncharacterized protein</fullName>
    </submittedName>
</protein>
<feature type="region of interest" description="Disordered" evidence="1">
    <location>
        <begin position="832"/>
        <end position="856"/>
    </location>
</feature>
<feature type="region of interest" description="Disordered" evidence="1">
    <location>
        <begin position="878"/>
        <end position="914"/>
    </location>
</feature>
<name>A0A915BWQ6_PARUN</name>
<proteinExistence type="predicted"/>
<dbReference type="Proteomes" id="UP000887569">
    <property type="component" value="Unplaced"/>
</dbReference>
<dbReference type="AlphaFoldDB" id="A0A915BWQ6"/>
<keyword evidence="2" id="KW-1185">Reference proteome</keyword>
<feature type="compositionally biased region" description="Basic and acidic residues" evidence="1">
    <location>
        <begin position="839"/>
        <end position="849"/>
    </location>
</feature>
<organism evidence="2 3">
    <name type="scientific">Parascaris univalens</name>
    <name type="common">Nematode worm</name>
    <dbReference type="NCBI Taxonomy" id="6257"/>
    <lineage>
        <taxon>Eukaryota</taxon>
        <taxon>Metazoa</taxon>
        <taxon>Ecdysozoa</taxon>
        <taxon>Nematoda</taxon>
        <taxon>Chromadorea</taxon>
        <taxon>Rhabditida</taxon>
        <taxon>Spirurina</taxon>
        <taxon>Ascaridomorpha</taxon>
        <taxon>Ascaridoidea</taxon>
        <taxon>Ascarididae</taxon>
        <taxon>Parascaris</taxon>
    </lineage>
</organism>
<accession>A0A915BWQ6</accession>